<reference evidence="2" key="1">
    <citation type="submission" date="2020-10" db="EMBL/GenBank/DDBJ databases">
        <authorList>
            <person name="Gilroy R."/>
        </authorList>
    </citation>
    <scope>NUCLEOTIDE SEQUENCE</scope>
    <source>
        <strain evidence="2">ChiW3-316</strain>
    </source>
</reference>
<evidence type="ECO:0000313" key="3">
    <source>
        <dbReference type="Proteomes" id="UP000824107"/>
    </source>
</evidence>
<keyword evidence="1" id="KW-1133">Transmembrane helix</keyword>
<proteinExistence type="predicted"/>
<organism evidence="2 3">
    <name type="scientific">Candidatus Scatocola faecipullorum</name>
    <dbReference type="NCBI Taxonomy" id="2840917"/>
    <lineage>
        <taxon>Bacteria</taxon>
        <taxon>Pseudomonadati</taxon>
        <taxon>Pseudomonadota</taxon>
        <taxon>Alphaproteobacteria</taxon>
        <taxon>Rhodospirillales</taxon>
        <taxon>Rhodospirillaceae</taxon>
        <taxon>Rhodospirillaceae incertae sedis</taxon>
        <taxon>Candidatus Scatocola</taxon>
    </lineage>
</organism>
<comment type="caution">
    <text evidence="2">The sequence shown here is derived from an EMBL/GenBank/DDBJ whole genome shotgun (WGS) entry which is preliminary data.</text>
</comment>
<keyword evidence="1" id="KW-0472">Membrane</keyword>
<protein>
    <submittedName>
        <fullName evidence="2">Uncharacterized protein</fullName>
    </submittedName>
</protein>
<accession>A0A9D1M367</accession>
<reference evidence="2" key="2">
    <citation type="journal article" date="2021" name="PeerJ">
        <title>Extensive microbial diversity within the chicken gut microbiome revealed by metagenomics and culture.</title>
        <authorList>
            <person name="Gilroy R."/>
            <person name="Ravi A."/>
            <person name="Getino M."/>
            <person name="Pursley I."/>
            <person name="Horton D.L."/>
            <person name="Alikhan N.F."/>
            <person name="Baker D."/>
            <person name="Gharbi K."/>
            <person name="Hall N."/>
            <person name="Watson M."/>
            <person name="Adriaenssens E.M."/>
            <person name="Foster-Nyarko E."/>
            <person name="Jarju S."/>
            <person name="Secka A."/>
            <person name="Antonio M."/>
            <person name="Oren A."/>
            <person name="Chaudhuri R.R."/>
            <person name="La Ragione R."/>
            <person name="Hildebrand F."/>
            <person name="Pallen M.J."/>
        </authorList>
    </citation>
    <scope>NUCLEOTIDE SEQUENCE</scope>
    <source>
        <strain evidence="2">ChiW3-316</strain>
    </source>
</reference>
<dbReference type="EMBL" id="DVNC01000019">
    <property type="protein sequence ID" value="HIU52831.1"/>
    <property type="molecule type" value="Genomic_DNA"/>
</dbReference>
<keyword evidence="1" id="KW-0812">Transmembrane</keyword>
<gene>
    <name evidence="2" type="ORF">IAD20_01980</name>
</gene>
<evidence type="ECO:0000313" key="2">
    <source>
        <dbReference type="EMBL" id="HIU52831.1"/>
    </source>
</evidence>
<dbReference type="Proteomes" id="UP000824107">
    <property type="component" value="Unassembled WGS sequence"/>
</dbReference>
<evidence type="ECO:0000256" key="1">
    <source>
        <dbReference type="SAM" id="Phobius"/>
    </source>
</evidence>
<dbReference type="AlphaFoldDB" id="A0A9D1M367"/>
<sequence length="149" mass="17207">MINEKKIPDEIQPAKPNWRRRLLISALKSPISTILILAFLYFAFQAYVLQLSPTVNKFYMFGVLFLWVFWYVAKNVFKVILLAVAVAYGAYTYHTYSTGEIARCELSGGTWNEEIGKCEEKTGFWAGVMKRFQDLGTYAREDEKKKAPQ</sequence>
<name>A0A9D1M367_9PROT</name>
<feature type="transmembrane region" description="Helical" evidence="1">
    <location>
        <begin position="21"/>
        <end position="44"/>
    </location>
</feature>